<dbReference type="SUPFAM" id="SSF55781">
    <property type="entry name" value="GAF domain-like"/>
    <property type="match status" value="1"/>
</dbReference>
<dbReference type="PANTHER" id="PTHR33744:SF7">
    <property type="entry name" value="PUCR FAMILY TRANSCRIPTIONAL REGULATOR"/>
    <property type="match status" value="1"/>
</dbReference>
<dbReference type="Pfam" id="PF13185">
    <property type="entry name" value="GAF_2"/>
    <property type="match status" value="1"/>
</dbReference>
<evidence type="ECO:0000256" key="2">
    <source>
        <dbReference type="SAM" id="MobiDB-lite"/>
    </source>
</evidence>
<sequence length="728" mass="77102">MEEIVPTGEPWAPGDNEMMIGAVARSALEAARTVLAADFCAFAWLTTATGPPEVVASNGISDDRARSMAETWLAAIGVGDESAVRRLRLERMSPMRRIEPVRDAAGRPRGVLVATFTGSTGRPRDARVLMPVFAYHLGLLLERIESQARRTASYEALVQIGMQIQAQEADVEKVLHLIVERARELVGTDVAWMGLVDEEAGTLDMSVASGARTRRFMEMQLRLGEGVGGLVVASRRPVVVPDYRADSPPSPRLIRAAVLGEGIGSMLCAPMLTGDKVIGALYVGSRHAVDFSAAAAALTGALAAQGAVAVENGRLYADLQRKNRLLEQSSTAHRALTDAALAGAGLADIVAGLARLLNAAVTLTQDVVEPHRVCCRADGSLEPDGGDLEQPALSFPIVGEEELGRLTVLGVEHLTALQANTVEHGATVLALELVKQRAAQDVEWRLQGELLNELLDAPVPTPATLVSRARRHGIDLSRPHRVIAVTPASGDDAAPAGADLLSLVRRATGRTLVHRDAALVHLRGDHVLLATPDDPDGTTSAPVLHAISRAVEGTGGHVAIGVGELTGEFGVAHRQAVACAMLARGDGRASRILQAEQLGPLRFVLEAPDLVRLRSIVAGELAAISRYDGDGRTELFTTLRAFIAADGNVAATANACFVHKNTLRYRLQRAAQVIGRDPSDPDVKFELRIAFGLLDLFRSLGIDLLDPTESPAPAPNGAAVRSSGSTPR</sequence>
<gene>
    <name evidence="4" type="ORF">DSM104329_00753</name>
</gene>
<dbReference type="EMBL" id="CP087164">
    <property type="protein sequence ID" value="UGS34375.1"/>
    <property type="molecule type" value="Genomic_DNA"/>
</dbReference>
<dbReference type="Gene3D" id="3.30.450.40">
    <property type="match status" value="1"/>
</dbReference>
<accession>A0A9E6XUF0</accession>
<dbReference type="RefSeq" id="WP_259314054.1">
    <property type="nucleotide sequence ID" value="NZ_CP087164.1"/>
</dbReference>
<dbReference type="InterPro" id="IPR042070">
    <property type="entry name" value="PucR_C-HTH_sf"/>
</dbReference>
<dbReference type="Pfam" id="PF17853">
    <property type="entry name" value="GGDEF_2"/>
    <property type="match status" value="1"/>
</dbReference>
<proteinExistence type="inferred from homology"/>
<keyword evidence="5" id="KW-1185">Reference proteome</keyword>
<protein>
    <recommendedName>
        <fullName evidence="3">GAF domain-containing protein</fullName>
    </recommendedName>
</protein>
<dbReference type="KEGG" id="sbae:DSM104329_00753"/>
<dbReference type="InterPro" id="IPR029016">
    <property type="entry name" value="GAF-like_dom_sf"/>
</dbReference>
<dbReference type="AlphaFoldDB" id="A0A9E6XUF0"/>
<reference evidence="4" key="1">
    <citation type="journal article" date="2022" name="Int. J. Syst. Evol. Microbiol.">
        <title>Pseudomonas aegrilactucae sp. nov. and Pseudomonas morbosilactucae sp. nov., pathogens causing bacterial rot of lettuce in Japan.</title>
        <authorList>
            <person name="Sawada H."/>
            <person name="Fujikawa T."/>
            <person name="Satou M."/>
        </authorList>
    </citation>
    <scope>NUCLEOTIDE SEQUENCE</scope>
    <source>
        <strain evidence="4">0166_1</strain>
    </source>
</reference>
<dbReference type="InterPro" id="IPR003018">
    <property type="entry name" value="GAF"/>
</dbReference>
<dbReference type="InterPro" id="IPR051448">
    <property type="entry name" value="CdaR-like_regulators"/>
</dbReference>
<dbReference type="Pfam" id="PF13556">
    <property type="entry name" value="HTH_30"/>
    <property type="match status" value="1"/>
</dbReference>
<evidence type="ECO:0000256" key="1">
    <source>
        <dbReference type="ARBA" id="ARBA00006754"/>
    </source>
</evidence>
<evidence type="ECO:0000313" key="5">
    <source>
        <dbReference type="Proteomes" id="UP001162834"/>
    </source>
</evidence>
<organism evidence="4 5">
    <name type="scientific">Capillimicrobium parvum</name>
    <dbReference type="NCBI Taxonomy" id="2884022"/>
    <lineage>
        <taxon>Bacteria</taxon>
        <taxon>Bacillati</taxon>
        <taxon>Actinomycetota</taxon>
        <taxon>Thermoleophilia</taxon>
        <taxon>Solirubrobacterales</taxon>
        <taxon>Capillimicrobiaceae</taxon>
        <taxon>Capillimicrobium</taxon>
    </lineage>
</organism>
<dbReference type="InterPro" id="IPR041522">
    <property type="entry name" value="CdaR_GGDEF"/>
</dbReference>
<feature type="region of interest" description="Disordered" evidence="2">
    <location>
        <begin position="708"/>
        <end position="728"/>
    </location>
</feature>
<comment type="similarity">
    <text evidence="1">Belongs to the CdaR family.</text>
</comment>
<evidence type="ECO:0000313" key="4">
    <source>
        <dbReference type="EMBL" id="UGS34375.1"/>
    </source>
</evidence>
<evidence type="ECO:0000259" key="3">
    <source>
        <dbReference type="SMART" id="SM00065"/>
    </source>
</evidence>
<dbReference type="PANTHER" id="PTHR33744">
    <property type="entry name" value="CARBOHYDRATE DIACID REGULATOR"/>
    <property type="match status" value="1"/>
</dbReference>
<feature type="domain" description="GAF" evidence="3">
    <location>
        <begin position="170"/>
        <end position="320"/>
    </location>
</feature>
<dbReference type="Proteomes" id="UP001162834">
    <property type="component" value="Chromosome"/>
</dbReference>
<dbReference type="SMART" id="SM00065">
    <property type="entry name" value="GAF"/>
    <property type="match status" value="1"/>
</dbReference>
<dbReference type="Gene3D" id="1.10.10.2840">
    <property type="entry name" value="PucR C-terminal helix-turn-helix domain"/>
    <property type="match status" value="1"/>
</dbReference>
<name>A0A9E6XUF0_9ACTN</name>
<dbReference type="InterPro" id="IPR025736">
    <property type="entry name" value="PucR_C-HTH_dom"/>
</dbReference>